<dbReference type="Proteomes" id="UP000320209">
    <property type="component" value="Unassembled WGS sequence"/>
</dbReference>
<reference evidence="2 3" key="1">
    <citation type="submission" date="2019-06" db="EMBL/GenBank/DDBJ databases">
        <title>Sequencing the genomes of 1000 actinobacteria strains.</title>
        <authorList>
            <person name="Klenk H.-P."/>
        </authorList>
    </citation>
    <scope>NUCLEOTIDE SEQUENCE [LARGE SCALE GENOMIC DNA]</scope>
    <source>
        <strain evidence="2 3">DSM 25218</strain>
    </source>
</reference>
<dbReference type="EMBL" id="VFOV01000001">
    <property type="protein sequence ID" value="TQL70077.1"/>
    <property type="molecule type" value="Genomic_DNA"/>
</dbReference>
<proteinExistence type="predicted"/>
<comment type="caution">
    <text evidence="2">The sequence shown here is derived from an EMBL/GenBank/DDBJ whole genome shotgun (WGS) entry which is preliminary data.</text>
</comment>
<evidence type="ECO:0008006" key="4">
    <source>
        <dbReference type="Google" id="ProtNLM"/>
    </source>
</evidence>
<dbReference type="AlphaFoldDB" id="A0A543ABZ2"/>
<protein>
    <recommendedName>
        <fullName evidence="4">Plasmid replication, integration and excision activator</fullName>
    </recommendedName>
</protein>
<sequence>MAMPKKMQLTTEQVFPNGAFVVGEVEPVRDYDAPAPPKGVLRPQKRDQETGLMVWTVPVLDADPEAKKNQKTVNVKILSATQPVPPANSSGMPFVPVEFKDLEVGYYVKTEGDFSRIEWTFMSRGMSEPEGARKPAAGNGGASSSKQAA</sequence>
<evidence type="ECO:0000256" key="1">
    <source>
        <dbReference type="SAM" id="MobiDB-lite"/>
    </source>
</evidence>
<feature type="region of interest" description="Disordered" evidence="1">
    <location>
        <begin position="127"/>
        <end position="149"/>
    </location>
</feature>
<name>A0A543ABZ2_9ACTN</name>
<organism evidence="2 3">
    <name type="scientific">Nocardioides albertanoniae</name>
    <dbReference type="NCBI Taxonomy" id="1175486"/>
    <lineage>
        <taxon>Bacteria</taxon>
        <taxon>Bacillati</taxon>
        <taxon>Actinomycetota</taxon>
        <taxon>Actinomycetes</taxon>
        <taxon>Propionibacteriales</taxon>
        <taxon>Nocardioidaceae</taxon>
        <taxon>Nocardioides</taxon>
    </lineage>
</organism>
<evidence type="ECO:0000313" key="2">
    <source>
        <dbReference type="EMBL" id="TQL70077.1"/>
    </source>
</evidence>
<gene>
    <name evidence="2" type="ORF">FB381_4003</name>
</gene>
<keyword evidence="3" id="KW-1185">Reference proteome</keyword>
<dbReference type="OrthoDB" id="4299905at2"/>
<dbReference type="RefSeq" id="WP_141781880.1">
    <property type="nucleotide sequence ID" value="NZ_VFOV01000001.1"/>
</dbReference>
<accession>A0A543ABZ2</accession>
<evidence type="ECO:0000313" key="3">
    <source>
        <dbReference type="Proteomes" id="UP000320209"/>
    </source>
</evidence>